<evidence type="ECO:0000313" key="1">
    <source>
        <dbReference type="EMBL" id="BCI90184.1"/>
    </source>
</evidence>
<protein>
    <submittedName>
        <fullName evidence="1">Uncharacterized protein</fullName>
    </submittedName>
</protein>
<sequence length="115" mass="12181">MAVAQLRLRSTRDGLDNCRRLGLLSPVEVGQPTAFDELLFRVVLNGPIATAHIGRALGAGAPGGTPEADPKQNGLWTTRHIIRKRPVDAIVATHATAELGLYNIAGEVRKPPAGT</sequence>
<dbReference type="Proteomes" id="UP000516380">
    <property type="component" value="Chromosome"/>
</dbReference>
<gene>
    <name evidence="1" type="ORF">NIIDMKKI_53900</name>
</gene>
<dbReference type="EMBL" id="AP023343">
    <property type="protein sequence ID" value="BCI90184.1"/>
    <property type="molecule type" value="Genomic_DNA"/>
</dbReference>
<organism evidence="1 2">
    <name type="scientific">Mycobacterium kansasii</name>
    <dbReference type="NCBI Taxonomy" id="1768"/>
    <lineage>
        <taxon>Bacteria</taxon>
        <taxon>Bacillati</taxon>
        <taxon>Actinomycetota</taxon>
        <taxon>Actinomycetes</taxon>
        <taxon>Mycobacteriales</taxon>
        <taxon>Mycobacteriaceae</taxon>
        <taxon>Mycobacterium</taxon>
    </lineage>
</organism>
<evidence type="ECO:0000313" key="2">
    <source>
        <dbReference type="Proteomes" id="UP000516380"/>
    </source>
</evidence>
<accession>A0A7G1IIB0</accession>
<reference evidence="1 2" key="1">
    <citation type="submission" date="2020-07" db="EMBL/GenBank/DDBJ databases">
        <title>Mycobacterium kansasii (former subtype) with zoonotic potential isolated from diseased indoor pet cat, Japan.</title>
        <authorList>
            <person name="Fukano H."/>
            <person name="Terazono T."/>
            <person name="Hoshino Y."/>
        </authorList>
    </citation>
    <scope>NUCLEOTIDE SEQUENCE [LARGE SCALE GENOMIC DNA]</scope>
    <source>
        <strain evidence="1 2">Kuro-I</strain>
    </source>
</reference>
<name>A0A7G1IIB0_MYCKA</name>
<proteinExistence type="predicted"/>
<keyword evidence="2" id="KW-1185">Reference proteome</keyword>
<dbReference type="AlphaFoldDB" id="A0A7G1IIB0"/>